<organism evidence="1">
    <name type="scientific">marine sediment metagenome</name>
    <dbReference type="NCBI Taxonomy" id="412755"/>
    <lineage>
        <taxon>unclassified sequences</taxon>
        <taxon>metagenomes</taxon>
        <taxon>ecological metagenomes</taxon>
    </lineage>
</organism>
<protein>
    <submittedName>
        <fullName evidence="1">Uncharacterized protein</fullName>
    </submittedName>
</protein>
<name>X1KS34_9ZZZZ</name>
<reference evidence="1" key="1">
    <citation type="journal article" date="2014" name="Front. Microbiol.">
        <title>High frequency of phylogenetically diverse reductive dehalogenase-homologous genes in deep subseafloor sedimentary metagenomes.</title>
        <authorList>
            <person name="Kawai M."/>
            <person name="Futagami T."/>
            <person name="Toyoda A."/>
            <person name="Takaki Y."/>
            <person name="Nishi S."/>
            <person name="Hori S."/>
            <person name="Arai W."/>
            <person name="Tsubouchi T."/>
            <person name="Morono Y."/>
            <person name="Uchiyama I."/>
            <person name="Ito T."/>
            <person name="Fujiyama A."/>
            <person name="Inagaki F."/>
            <person name="Takami H."/>
        </authorList>
    </citation>
    <scope>NUCLEOTIDE SEQUENCE</scope>
    <source>
        <strain evidence="1">Expedition CK06-06</strain>
    </source>
</reference>
<sequence length="62" mass="7190">MEDQFYIFDPGTLTSKCPMPTRFDHATAKVQGWLEREKVFELPDDLIDTIELAPSNRFPMSL</sequence>
<accession>X1KS34</accession>
<evidence type="ECO:0000313" key="1">
    <source>
        <dbReference type="EMBL" id="GAH84823.1"/>
    </source>
</evidence>
<proteinExistence type="predicted"/>
<feature type="non-terminal residue" evidence="1">
    <location>
        <position position="62"/>
    </location>
</feature>
<gene>
    <name evidence="1" type="ORF">S03H2_66941</name>
</gene>
<dbReference type="AlphaFoldDB" id="X1KS34"/>
<dbReference type="EMBL" id="BARU01043762">
    <property type="protein sequence ID" value="GAH84823.1"/>
    <property type="molecule type" value="Genomic_DNA"/>
</dbReference>
<comment type="caution">
    <text evidence="1">The sequence shown here is derived from an EMBL/GenBank/DDBJ whole genome shotgun (WGS) entry which is preliminary data.</text>
</comment>